<dbReference type="EMBL" id="ACFW01000049">
    <property type="protein sequence ID" value="EER24105.1"/>
    <property type="molecule type" value="Genomic_DNA"/>
</dbReference>
<dbReference type="SUPFAM" id="SSF56214">
    <property type="entry name" value="4'-phosphopantetheinyl transferase"/>
    <property type="match status" value="2"/>
</dbReference>
<dbReference type="VEuPathDB" id="FungiDB:CPC735_054750"/>
<dbReference type="GO" id="GO:0008897">
    <property type="term" value="F:holo-[acyl-carrier-protein] synthase activity"/>
    <property type="evidence" value="ECO:0007669"/>
    <property type="project" value="UniProtKB-EC"/>
</dbReference>
<evidence type="ECO:0000256" key="4">
    <source>
        <dbReference type="ARBA" id="ARBA00061672"/>
    </source>
</evidence>
<reference evidence="8 9" key="1">
    <citation type="journal article" date="2009" name="Genome Res.">
        <title>Comparative genomic analyses of the human fungal pathogens Coccidioides and their relatives.</title>
        <authorList>
            <person name="Sharpton T.J."/>
            <person name="Stajich J.E."/>
            <person name="Rounsley S.D."/>
            <person name="Gardner M.J."/>
            <person name="Wortman J.R."/>
            <person name="Jordar V.S."/>
            <person name="Maiti R."/>
            <person name="Kodira C.D."/>
            <person name="Neafsey D.E."/>
            <person name="Zeng Q."/>
            <person name="Hung C.-Y."/>
            <person name="McMahan C."/>
            <person name="Muszewska A."/>
            <person name="Grynberg M."/>
            <person name="Mandel M.A."/>
            <person name="Kellner E.M."/>
            <person name="Barker B.M."/>
            <person name="Galgiani J.N."/>
            <person name="Orbach M.J."/>
            <person name="Kirkland T.N."/>
            <person name="Cole G.T."/>
            <person name="Henn M.R."/>
            <person name="Birren B.W."/>
            <person name="Taylor J.W."/>
        </authorList>
    </citation>
    <scope>NUCLEOTIDE SEQUENCE [LARGE SCALE GENOMIC DNA]</scope>
    <source>
        <strain evidence="9">C735</strain>
    </source>
</reference>
<dbReference type="HOGENOM" id="CLU_031126_1_1_1"/>
<feature type="compositionally biased region" description="Polar residues" evidence="5">
    <location>
        <begin position="167"/>
        <end position="184"/>
    </location>
</feature>
<comment type="similarity">
    <text evidence="4">Belongs to the P-Pant transferase superfamily.</text>
</comment>
<feature type="domain" description="4'-phosphopantetheinyl transferase N-terminal" evidence="7">
    <location>
        <begin position="63"/>
        <end position="155"/>
    </location>
</feature>
<sequence length="376" mass="41632">MLSTNRPVIADAFSFRSRGRVAARTGMASSAEETKEPCLSRGLTRWYMDMRGLSASTSSLPLLFTLQPDDQEAVKRFYHLADRHMSLASYLLKYLFIHRTCHVPWSRIVISRTPAPHKRPCYIPLAPADGNENKLPILNVEFNVSHQASLVALAGYIIPGGSPTSAASATNTQSIPSPTETPATPQVGVDITCTDERARRGKSSIPTTEVDLCSFIDIYAEVFSPREIEIMKSNPTSQHSQAAVPLSLEGSIQYRLRRFYTYWALKEAYIKMTGEALLAPWLRQLEFVNVNPPEPAMDGERPVWGSPRTDVQVLMYGQKVENVRIETVSFGKEYVVATATRGPELGTGLATWGDFRSIDIDTDVALCALGKCQCPK</sequence>
<comment type="caution">
    <text evidence="8">The sequence shown here is derived from an EMBL/GenBank/DDBJ whole genome shotgun (WGS) entry which is preliminary data.</text>
</comment>
<dbReference type="PANTHER" id="PTHR12215:SF10">
    <property type="entry name" value="L-AMINOADIPATE-SEMIALDEHYDE DEHYDROGENASE-PHOSPHOPANTETHEINYL TRANSFERASE"/>
    <property type="match status" value="1"/>
</dbReference>
<protein>
    <recommendedName>
        <fullName evidence="1">holo-[acyl-carrier-protein] synthase</fullName>
        <ecNumber evidence="1">2.7.8.7</ecNumber>
    </recommendedName>
</protein>
<name>C5PHV2_COCP7</name>
<evidence type="ECO:0000256" key="1">
    <source>
        <dbReference type="ARBA" id="ARBA00013172"/>
    </source>
</evidence>
<dbReference type="FunFam" id="3.90.470.20:FF:000023">
    <property type="entry name" value="L-aminoadipate-semialdehyde dehydrogenase-phosphopantetheinyl transferase"/>
    <property type="match status" value="1"/>
</dbReference>
<evidence type="ECO:0000259" key="6">
    <source>
        <dbReference type="Pfam" id="PF01648"/>
    </source>
</evidence>
<dbReference type="Gene3D" id="3.90.470.20">
    <property type="entry name" value="4'-phosphopantetheinyl transferase domain"/>
    <property type="match status" value="2"/>
</dbReference>
<evidence type="ECO:0000256" key="2">
    <source>
        <dbReference type="ARBA" id="ARBA00022679"/>
    </source>
</evidence>
<feature type="region of interest" description="Disordered" evidence="5">
    <location>
        <begin position="167"/>
        <end position="187"/>
    </location>
</feature>
<evidence type="ECO:0000313" key="8">
    <source>
        <dbReference type="EMBL" id="EER24105.1"/>
    </source>
</evidence>
<evidence type="ECO:0000256" key="5">
    <source>
        <dbReference type="SAM" id="MobiDB-lite"/>
    </source>
</evidence>
<dbReference type="Pfam" id="PF01648">
    <property type="entry name" value="ACPS"/>
    <property type="match status" value="1"/>
</dbReference>
<dbReference type="KEGG" id="cpw:9691720"/>
<dbReference type="InterPro" id="IPR008278">
    <property type="entry name" value="4-PPantetheinyl_Trfase_dom"/>
</dbReference>
<dbReference type="InterPro" id="IPR037143">
    <property type="entry name" value="4-PPantetheinyl_Trfase_dom_sf"/>
</dbReference>
<evidence type="ECO:0000256" key="3">
    <source>
        <dbReference type="ARBA" id="ARBA00050875"/>
    </source>
</evidence>
<dbReference type="GO" id="GO:0019878">
    <property type="term" value="P:lysine biosynthetic process via aminoadipic acid"/>
    <property type="evidence" value="ECO:0007669"/>
    <property type="project" value="TreeGrafter"/>
</dbReference>
<dbReference type="Proteomes" id="UP000009084">
    <property type="component" value="Unassembled WGS sequence"/>
</dbReference>
<dbReference type="EC" id="2.7.8.7" evidence="1"/>
<dbReference type="Pfam" id="PF22624">
    <property type="entry name" value="AASDHPPT_N"/>
    <property type="match status" value="1"/>
</dbReference>
<dbReference type="OrthoDB" id="26719at2759"/>
<evidence type="ECO:0000313" key="9">
    <source>
        <dbReference type="Proteomes" id="UP000009084"/>
    </source>
</evidence>
<gene>
    <name evidence="8" type="ORF">CPC735_054750</name>
</gene>
<dbReference type="GO" id="GO:0000287">
    <property type="term" value="F:magnesium ion binding"/>
    <property type="evidence" value="ECO:0007669"/>
    <property type="project" value="InterPro"/>
</dbReference>
<keyword evidence="2 8" id="KW-0808">Transferase</keyword>
<dbReference type="GO" id="GO:0005829">
    <property type="term" value="C:cytosol"/>
    <property type="evidence" value="ECO:0007669"/>
    <property type="project" value="TreeGrafter"/>
</dbReference>
<dbReference type="AlphaFoldDB" id="C5PHV2"/>
<accession>C5PHV2</accession>
<dbReference type="InterPro" id="IPR055066">
    <property type="entry name" value="AASDHPPT_N"/>
</dbReference>
<dbReference type="PANTHER" id="PTHR12215">
    <property type="entry name" value="PHOSPHOPANTETHEINE TRANSFERASE"/>
    <property type="match status" value="1"/>
</dbReference>
<organism evidence="8 9">
    <name type="scientific">Coccidioides posadasii (strain C735)</name>
    <name type="common">Valley fever fungus</name>
    <dbReference type="NCBI Taxonomy" id="222929"/>
    <lineage>
        <taxon>Eukaryota</taxon>
        <taxon>Fungi</taxon>
        <taxon>Dikarya</taxon>
        <taxon>Ascomycota</taxon>
        <taxon>Pezizomycotina</taxon>
        <taxon>Eurotiomycetes</taxon>
        <taxon>Eurotiomycetidae</taxon>
        <taxon>Onygenales</taxon>
        <taxon>Onygenaceae</taxon>
        <taxon>Coccidioides</taxon>
    </lineage>
</organism>
<evidence type="ECO:0000259" key="7">
    <source>
        <dbReference type="Pfam" id="PF22624"/>
    </source>
</evidence>
<feature type="domain" description="4'-phosphopantetheinyl transferase" evidence="6">
    <location>
        <begin position="186"/>
        <end position="293"/>
    </location>
</feature>
<comment type="catalytic activity">
    <reaction evidence="3">
        <text>apo-[ACP] + CoA = holo-[ACP] + adenosine 3',5'-bisphosphate + H(+)</text>
        <dbReference type="Rhea" id="RHEA:12068"/>
        <dbReference type="Rhea" id="RHEA-COMP:9685"/>
        <dbReference type="Rhea" id="RHEA-COMP:9690"/>
        <dbReference type="ChEBI" id="CHEBI:15378"/>
        <dbReference type="ChEBI" id="CHEBI:29999"/>
        <dbReference type="ChEBI" id="CHEBI:57287"/>
        <dbReference type="ChEBI" id="CHEBI:58343"/>
        <dbReference type="ChEBI" id="CHEBI:64479"/>
        <dbReference type="EC" id="2.7.8.7"/>
    </reaction>
</comment>
<dbReference type="RefSeq" id="XP_003066250.1">
    <property type="nucleotide sequence ID" value="XM_003066204.1"/>
</dbReference>
<dbReference type="InterPro" id="IPR050559">
    <property type="entry name" value="P-Pant_transferase_sf"/>
</dbReference>
<proteinExistence type="inferred from homology"/>